<evidence type="ECO:0000313" key="2">
    <source>
        <dbReference type="Proteomes" id="UP000005837"/>
    </source>
</evidence>
<gene>
    <name evidence="1" type="ORF">EIKCOROL_00452</name>
</gene>
<dbReference type="EMBL" id="ACEA01000012">
    <property type="protein sequence ID" value="EEG24684.1"/>
    <property type="molecule type" value="Genomic_DNA"/>
</dbReference>
<sequence>MLRQQVISLWRLVRIPVQWEILRLQLVVMIWIRSLPRYIAQLLHLRIIMHITILHWHKNIEI</sequence>
<name>C0DSX9_EIKCO</name>
<evidence type="ECO:0000313" key="1">
    <source>
        <dbReference type="EMBL" id="EEG24684.1"/>
    </source>
</evidence>
<protein>
    <submittedName>
        <fullName evidence="1">Uncharacterized protein</fullName>
    </submittedName>
</protein>
<accession>C0DSX9</accession>
<proteinExistence type="predicted"/>
<reference evidence="1 2" key="1">
    <citation type="submission" date="2009-01" db="EMBL/GenBank/DDBJ databases">
        <authorList>
            <person name="Fulton L."/>
            <person name="Clifton S."/>
            <person name="Chinwalla A.T."/>
            <person name="Mitreva M."/>
            <person name="Sodergren E."/>
            <person name="Weinstock G."/>
            <person name="Clifton S."/>
            <person name="Dooling D.J."/>
            <person name="Fulton B."/>
            <person name="Minx P."/>
            <person name="Pepin K.H."/>
            <person name="Johnson M."/>
            <person name="Bhonagiri V."/>
            <person name="Nash W.E."/>
            <person name="Mardis E.R."/>
            <person name="Wilson R.K."/>
        </authorList>
    </citation>
    <scope>NUCLEOTIDE SEQUENCE [LARGE SCALE GENOMIC DNA]</scope>
    <source>
        <strain evidence="1 2">ATCC 23834</strain>
    </source>
</reference>
<dbReference type="AlphaFoldDB" id="C0DSX9"/>
<dbReference type="HOGENOM" id="CLU_2896967_0_0_4"/>
<dbReference type="Proteomes" id="UP000005837">
    <property type="component" value="Unassembled WGS sequence"/>
</dbReference>
<comment type="caution">
    <text evidence="1">The sequence shown here is derived from an EMBL/GenBank/DDBJ whole genome shotgun (WGS) entry which is preliminary data.</text>
</comment>
<organism evidence="1 2">
    <name type="scientific">Eikenella corrodens ATCC 23834</name>
    <dbReference type="NCBI Taxonomy" id="546274"/>
    <lineage>
        <taxon>Bacteria</taxon>
        <taxon>Pseudomonadati</taxon>
        <taxon>Pseudomonadota</taxon>
        <taxon>Betaproteobacteria</taxon>
        <taxon>Neisseriales</taxon>
        <taxon>Neisseriaceae</taxon>
        <taxon>Eikenella</taxon>
    </lineage>
</organism>